<keyword evidence="2" id="KW-0560">Oxidoreductase</keyword>
<sequence length="403" mass="44383">MTFVFDPFAPGFTDDPYPQYARLRESAPAHEHPLGFWILSKYDDVARLQRSAQSVDERYLTTLPAWKSDSAELGKRNRMMGGLSMLDQDPPDHTRLRRLVSKAFTRKAVEALEPRVRSIVDSALDRIGAAGTADVVAELAFPLPFTVISELLGIPVLEHTRLRELTSVLVLGLEPLAEPELQAGIRAANSELLAMVGELTRWKRDHPGDDVLTALIAAEHDGDVLSEEELVAQVMLLYIAGHETTVNLVAGGILGMLRYPGQARLLREDPGLAANAVEELVRYDSPVHLMRRVTVEPFPVGDKEVPAGVFVLACLGAANRDPGHWGEDADELRIDRRDAHQNLSFGAGIHHCLGAALARMEARIAVERFVRRFPDAELESVRFNGRVNVRGPAEVKVRARAGA</sequence>
<protein>
    <submittedName>
        <fullName evidence="3">Cytochrome P450</fullName>
    </submittedName>
</protein>
<dbReference type="Gene3D" id="1.10.630.10">
    <property type="entry name" value="Cytochrome P450"/>
    <property type="match status" value="1"/>
</dbReference>
<dbReference type="RefSeq" id="WP_168510067.1">
    <property type="nucleotide sequence ID" value="NZ_JAAXLS010000001.1"/>
</dbReference>
<evidence type="ECO:0000313" key="4">
    <source>
        <dbReference type="Proteomes" id="UP000715441"/>
    </source>
</evidence>
<keyword evidence="2" id="KW-0503">Monooxygenase</keyword>
<dbReference type="EMBL" id="JAAXLS010000001">
    <property type="protein sequence ID" value="NKQ51291.1"/>
    <property type="molecule type" value="Genomic_DNA"/>
</dbReference>
<evidence type="ECO:0000313" key="3">
    <source>
        <dbReference type="EMBL" id="NKQ51291.1"/>
    </source>
</evidence>
<dbReference type="InterPro" id="IPR036396">
    <property type="entry name" value="Cyt_P450_sf"/>
</dbReference>
<dbReference type="PANTHER" id="PTHR46696:SF1">
    <property type="entry name" value="CYTOCHROME P450 YJIB-RELATED"/>
    <property type="match status" value="1"/>
</dbReference>
<gene>
    <name evidence="3" type="ORF">HFP15_00155</name>
</gene>
<keyword evidence="4" id="KW-1185">Reference proteome</keyword>
<accession>A0ABX1IV20</accession>
<dbReference type="PROSITE" id="PS00086">
    <property type="entry name" value="CYTOCHROME_P450"/>
    <property type="match status" value="1"/>
</dbReference>
<comment type="similarity">
    <text evidence="1 2">Belongs to the cytochrome P450 family.</text>
</comment>
<dbReference type="InterPro" id="IPR002397">
    <property type="entry name" value="Cyt_P450_B"/>
</dbReference>
<keyword evidence="2" id="KW-0408">Iron</keyword>
<dbReference type="InterPro" id="IPR017972">
    <property type="entry name" value="Cyt_P450_CS"/>
</dbReference>
<name>A0ABX1IV20_9PSEU</name>
<reference evidence="3 4" key="1">
    <citation type="submission" date="2020-04" db="EMBL/GenBank/DDBJ databases">
        <title>Novel species.</title>
        <authorList>
            <person name="Teo W.F.A."/>
            <person name="Lipun K."/>
            <person name="Srisuk N."/>
            <person name="Duangmal K."/>
        </authorList>
    </citation>
    <scope>NUCLEOTIDE SEQUENCE [LARGE SCALE GENOMIC DNA]</scope>
    <source>
        <strain evidence="3 4">K13G38</strain>
    </source>
</reference>
<evidence type="ECO:0000256" key="2">
    <source>
        <dbReference type="RuleBase" id="RU000461"/>
    </source>
</evidence>
<evidence type="ECO:0000256" key="1">
    <source>
        <dbReference type="ARBA" id="ARBA00010617"/>
    </source>
</evidence>
<dbReference type="PANTHER" id="PTHR46696">
    <property type="entry name" value="P450, PUTATIVE (EUROFUNG)-RELATED"/>
    <property type="match status" value="1"/>
</dbReference>
<keyword evidence="2" id="KW-0349">Heme</keyword>
<dbReference type="SUPFAM" id="SSF48264">
    <property type="entry name" value="Cytochrome P450"/>
    <property type="match status" value="1"/>
</dbReference>
<keyword evidence="2" id="KW-0479">Metal-binding</keyword>
<dbReference type="PRINTS" id="PR00359">
    <property type="entry name" value="BP450"/>
</dbReference>
<dbReference type="InterPro" id="IPR001128">
    <property type="entry name" value="Cyt_P450"/>
</dbReference>
<comment type="caution">
    <text evidence="3">The sequence shown here is derived from an EMBL/GenBank/DDBJ whole genome shotgun (WGS) entry which is preliminary data.</text>
</comment>
<dbReference type="CDD" id="cd20625">
    <property type="entry name" value="CYP164-like"/>
    <property type="match status" value="1"/>
</dbReference>
<dbReference type="Pfam" id="PF00067">
    <property type="entry name" value="p450"/>
    <property type="match status" value="2"/>
</dbReference>
<organism evidence="3 4">
    <name type="scientific">Amycolatopsis acididurans</name>
    <dbReference type="NCBI Taxonomy" id="2724524"/>
    <lineage>
        <taxon>Bacteria</taxon>
        <taxon>Bacillati</taxon>
        <taxon>Actinomycetota</taxon>
        <taxon>Actinomycetes</taxon>
        <taxon>Pseudonocardiales</taxon>
        <taxon>Pseudonocardiaceae</taxon>
        <taxon>Amycolatopsis</taxon>
    </lineage>
</organism>
<dbReference type="Proteomes" id="UP000715441">
    <property type="component" value="Unassembled WGS sequence"/>
</dbReference>
<proteinExistence type="inferred from homology"/>